<gene>
    <name evidence="4" type="ORF">PECUL_23A058533</name>
</gene>
<dbReference type="Pfam" id="PF00061">
    <property type="entry name" value="Lipocalin"/>
    <property type="match status" value="1"/>
</dbReference>
<feature type="domain" description="Cytosolic fatty-acid binding proteins" evidence="3">
    <location>
        <begin position="5"/>
        <end position="22"/>
    </location>
</feature>
<dbReference type="Proteomes" id="UP001295444">
    <property type="component" value="Chromosome 06"/>
</dbReference>
<evidence type="ECO:0000256" key="1">
    <source>
        <dbReference type="ARBA" id="ARBA00008390"/>
    </source>
</evidence>
<dbReference type="InterPro" id="IPR031259">
    <property type="entry name" value="ILBP"/>
</dbReference>
<dbReference type="InterPro" id="IPR000463">
    <property type="entry name" value="Fatty_acid-bd"/>
</dbReference>
<dbReference type="GO" id="GO:0008289">
    <property type="term" value="F:lipid binding"/>
    <property type="evidence" value="ECO:0007669"/>
    <property type="project" value="InterPro"/>
</dbReference>
<dbReference type="PANTHER" id="PTHR11955">
    <property type="entry name" value="FATTY ACID BINDING PROTEIN"/>
    <property type="match status" value="1"/>
</dbReference>
<dbReference type="PRINTS" id="PR00178">
    <property type="entry name" value="FATTYACIDBP"/>
</dbReference>
<dbReference type="SUPFAM" id="SSF50814">
    <property type="entry name" value="Lipocalins"/>
    <property type="match status" value="1"/>
</dbReference>
<evidence type="ECO:0000313" key="5">
    <source>
        <dbReference type="Proteomes" id="UP001295444"/>
    </source>
</evidence>
<dbReference type="InterPro" id="IPR012674">
    <property type="entry name" value="Calycin"/>
</dbReference>
<comment type="similarity">
    <text evidence="1 2">Belongs to the calycin superfamily. Fatty-acid binding protein (FABP) family.</text>
</comment>
<proteinExistence type="inferred from homology"/>
<dbReference type="InterPro" id="IPR000566">
    <property type="entry name" value="Lipocln_cytosolic_FA-bd_dom"/>
</dbReference>
<dbReference type="FunFam" id="2.40.128.20:FF:000001">
    <property type="entry name" value="Fatty acid-binding protein, adipocyte"/>
    <property type="match status" value="1"/>
</dbReference>
<accession>A0AAD1SFP0</accession>
<dbReference type="Gene3D" id="2.40.128.20">
    <property type="match status" value="1"/>
</dbReference>
<keyword evidence="5" id="KW-1185">Reference proteome</keyword>
<evidence type="ECO:0000259" key="3">
    <source>
        <dbReference type="PROSITE" id="PS00214"/>
    </source>
</evidence>
<name>A0AAD1SFP0_PELCU</name>
<evidence type="ECO:0000313" key="4">
    <source>
        <dbReference type="EMBL" id="CAH2300674.1"/>
    </source>
</evidence>
<evidence type="ECO:0000256" key="2">
    <source>
        <dbReference type="RuleBase" id="RU003696"/>
    </source>
</evidence>
<protein>
    <submittedName>
        <fullName evidence="4">Fatty acid-binding, intestinal</fullName>
    </submittedName>
</protein>
<sequence length="132" mass="15053">MTFNGNWKVDRSENYDTFMEVMGVNIMKRKLAAHDNLKITIQQDGDKFSVKESSTFRTIEINFTLGVSFDYALADGTELSGSWVIEGDKLVGTFSRKDNGKQLKTHRVIVGDELVQTYLYEGTEAKRIFKRA</sequence>
<keyword evidence="2" id="KW-0813">Transport</keyword>
<dbReference type="AlphaFoldDB" id="A0AAD1SFP0"/>
<reference evidence="4" key="1">
    <citation type="submission" date="2022-03" db="EMBL/GenBank/DDBJ databases">
        <authorList>
            <person name="Alioto T."/>
            <person name="Alioto T."/>
            <person name="Gomez Garrido J."/>
        </authorList>
    </citation>
    <scope>NUCLEOTIDE SEQUENCE</scope>
</reference>
<dbReference type="PROSITE" id="PS00214">
    <property type="entry name" value="FABP"/>
    <property type="match status" value="1"/>
</dbReference>
<dbReference type="EMBL" id="OW240917">
    <property type="protein sequence ID" value="CAH2300674.1"/>
    <property type="molecule type" value="Genomic_DNA"/>
</dbReference>
<organism evidence="4 5">
    <name type="scientific">Pelobates cultripes</name>
    <name type="common">Western spadefoot toad</name>
    <dbReference type="NCBI Taxonomy" id="61616"/>
    <lineage>
        <taxon>Eukaryota</taxon>
        <taxon>Metazoa</taxon>
        <taxon>Chordata</taxon>
        <taxon>Craniata</taxon>
        <taxon>Vertebrata</taxon>
        <taxon>Euteleostomi</taxon>
        <taxon>Amphibia</taxon>
        <taxon>Batrachia</taxon>
        <taxon>Anura</taxon>
        <taxon>Pelobatoidea</taxon>
        <taxon>Pelobatidae</taxon>
        <taxon>Pelobates</taxon>
    </lineage>
</organism>